<dbReference type="RefSeq" id="WP_130306614.1">
    <property type="nucleotide sequence ID" value="NZ_SHKN01000001.1"/>
</dbReference>
<protein>
    <submittedName>
        <fullName evidence="1">Uncharacterized protein</fullName>
    </submittedName>
</protein>
<organism evidence="1 2">
    <name type="scientific">Ancylomarina subtilis</name>
    <dbReference type="NCBI Taxonomy" id="1639035"/>
    <lineage>
        <taxon>Bacteria</taxon>
        <taxon>Pseudomonadati</taxon>
        <taxon>Bacteroidota</taxon>
        <taxon>Bacteroidia</taxon>
        <taxon>Marinilabiliales</taxon>
        <taxon>Marinifilaceae</taxon>
        <taxon>Ancylomarina</taxon>
    </lineage>
</organism>
<proteinExistence type="predicted"/>
<dbReference type="AlphaFoldDB" id="A0A4Q7VK77"/>
<gene>
    <name evidence="1" type="ORF">EV201_1271</name>
</gene>
<accession>A0A4Q7VK77</accession>
<dbReference type="EMBL" id="SHKN01000001">
    <property type="protein sequence ID" value="RZT96630.1"/>
    <property type="molecule type" value="Genomic_DNA"/>
</dbReference>
<comment type="caution">
    <text evidence="1">The sequence shown here is derived from an EMBL/GenBank/DDBJ whole genome shotgun (WGS) entry which is preliminary data.</text>
</comment>
<evidence type="ECO:0000313" key="1">
    <source>
        <dbReference type="EMBL" id="RZT96630.1"/>
    </source>
</evidence>
<sequence length="371" mass="41824">MSISINTINKLITVYSGVKLTAYETTATRKHTYTFKVYINDALEYELRPKANLENKGVLDIESILSKTAKSKVFYNSSNLFETNNTALIKYKVDIECKDLSGSTVSSTSTGDLFALNGVKQVFERQNINDYLMISTVSKGSFLTKCADKLIATDSKSYLTAINGNFGFGSNPSFTGIRVKATDYDGQTRTTTANYSNTNPELVSIDVSIDKLNSISGTFITENTNFYTVEELSGKSNPIKYTITREKKIKQTFNFLYVNSLGAVDSFDFTKVSEESLNIKRSVFENQSIHKAYNTTATQKFRVYSDFINEVQSIGLIDLWITPKIILHEDDLYNEVILGTKAIKPLRRINEKMINYPIDFSYASAYKTQKY</sequence>
<dbReference type="Proteomes" id="UP000293562">
    <property type="component" value="Unassembled WGS sequence"/>
</dbReference>
<reference evidence="1 2" key="1">
    <citation type="submission" date="2019-02" db="EMBL/GenBank/DDBJ databases">
        <title>Genomic Encyclopedia of Type Strains, Phase IV (KMG-IV): sequencing the most valuable type-strain genomes for metagenomic binning, comparative biology and taxonomic classification.</title>
        <authorList>
            <person name="Goeker M."/>
        </authorList>
    </citation>
    <scope>NUCLEOTIDE SEQUENCE [LARGE SCALE GENOMIC DNA]</scope>
    <source>
        <strain evidence="1 2">DSM 28825</strain>
    </source>
</reference>
<keyword evidence="2" id="KW-1185">Reference proteome</keyword>
<evidence type="ECO:0000313" key="2">
    <source>
        <dbReference type="Proteomes" id="UP000293562"/>
    </source>
</evidence>
<name>A0A4Q7VK77_9BACT</name>